<dbReference type="Pfam" id="PF08327">
    <property type="entry name" value="AHSA1"/>
    <property type="match status" value="1"/>
</dbReference>
<dbReference type="EMBL" id="JAYXHS010000002">
    <property type="protein sequence ID" value="MEC5386564.1"/>
    <property type="molecule type" value="Genomic_DNA"/>
</dbReference>
<evidence type="ECO:0000256" key="2">
    <source>
        <dbReference type="SAM" id="MobiDB-lite"/>
    </source>
</evidence>
<reference evidence="4 5" key="1">
    <citation type="submission" date="2024-01" db="EMBL/GenBank/DDBJ databases">
        <title>Uliginosibacterium soil sp. nov.</title>
        <authorList>
            <person name="Lv Y."/>
        </authorList>
    </citation>
    <scope>NUCLEOTIDE SEQUENCE [LARGE SCALE GENOMIC DNA]</scope>
    <source>
        <strain evidence="4 5">H3</strain>
    </source>
</reference>
<feature type="compositionally biased region" description="Polar residues" evidence="2">
    <location>
        <begin position="138"/>
        <end position="150"/>
    </location>
</feature>
<comment type="similarity">
    <text evidence="1">Belongs to the AHA1 family.</text>
</comment>
<gene>
    <name evidence="4" type="ORF">VVD49_12580</name>
</gene>
<feature type="domain" description="Activator of Hsp90 ATPase homologue 1/2-like C-terminal" evidence="3">
    <location>
        <begin position="16"/>
        <end position="136"/>
    </location>
</feature>
<organism evidence="4 5">
    <name type="scientific">Uliginosibacterium silvisoli</name>
    <dbReference type="NCBI Taxonomy" id="3114758"/>
    <lineage>
        <taxon>Bacteria</taxon>
        <taxon>Pseudomonadati</taxon>
        <taxon>Pseudomonadota</taxon>
        <taxon>Betaproteobacteria</taxon>
        <taxon>Rhodocyclales</taxon>
        <taxon>Zoogloeaceae</taxon>
        <taxon>Uliginosibacterium</taxon>
    </lineage>
</organism>
<accession>A0ABU6K4N4</accession>
<dbReference type="InterPro" id="IPR013538">
    <property type="entry name" value="ASHA1/2-like_C"/>
</dbReference>
<evidence type="ECO:0000259" key="3">
    <source>
        <dbReference type="Pfam" id="PF08327"/>
    </source>
</evidence>
<comment type="caution">
    <text evidence="4">The sequence shown here is derived from an EMBL/GenBank/DDBJ whole genome shotgun (WGS) entry which is preliminary data.</text>
</comment>
<keyword evidence="5" id="KW-1185">Reference proteome</keyword>
<name>A0ABU6K4N4_9RHOO</name>
<evidence type="ECO:0000313" key="4">
    <source>
        <dbReference type="EMBL" id="MEC5386564.1"/>
    </source>
</evidence>
<protein>
    <submittedName>
        <fullName evidence="4">SRPBCC domain-containing protein</fullName>
    </submittedName>
</protein>
<feature type="region of interest" description="Disordered" evidence="2">
    <location>
        <begin position="138"/>
        <end position="157"/>
    </location>
</feature>
<proteinExistence type="inferred from homology"/>
<dbReference type="Gene3D" id="3.30.530.20">
    <property type="match status" value="1"/>
</dbReference>
<dbReference type="InterPro" id="IPR023393">
    <property type="entry name" value="START-like_dom_sf"/>
</dbReference>
<dbReference type="SUPFAM" id="SSF55961">
    <property type="entry name" value="Bet v1-like"/>
    <property type="match status" value="1"/>
</dbReference>
<sequence>MNDQDFTRSFSVDQTPAQVFAAINNVRGWWSQEIEGDTDKAGAVFAYHYKDVHRCTLKIVEFVPSEKIVWHVLSNYFSFTQDTTEWTGTKIRFDIARVGGKTEVRFTHDGLVPEDECYEACSEGWSTYVNSLRSLVSTGQGSPNIGQPLTETERALS</sequence>
<dbReference type="Proteomes" id="UP001331561">
    <property type="component" value="Unassembled WGS sequence"/>
</dbReference>
<evidence type="ECO:0000256" key="1">
    <source>
        <dbReference type="ARBA" id="ARBA00006817"/>
    </source>
</evidence>
<evidence type="ECO:0000313" key="5">
    <source>
        <dbReference type="Proteomes" id="UP001331561"/>
    </source>
</evidence>
<dbReference type="RefSeq" id="WP_327599524.1">
    <property type="nucleotide sequence ID" value="NZ_JAYXHS010000002.1"/>
</dbReference>
<dbReference type="CDD" id="cd07814">
    <property type="entry name" value="SRPBCC_CalC_Aha1-like"/>
    <property type="match status" value="1"/>
</dbReference>